<feature type="compositionally biased region" description="Basic and acidic residues" evidence="8">
    <location>
        <begin position="553"/>
        <end position="562"/>
    </location>
</feature>
<dbReference type="OMA" id="PEIHWAV"/>
<feature type="region of interest" description="Disordered" evidence="8">
    <location>
        <begin position="537"/>
        <end position="571"/>
    </location>
</feature>
<dbReference type="PANTHER" id="PTHR23502">
    <property type="entry name" value="MAJOR FACILITATOR SUPERFAMILY"/>
    <property type="match status" value="1"/>
</dbReference>
<evidence type="ECO:0000256" key="3">
    <source>
        <dbReference type="ARBA" id="ARBA00022475"/>
    </source>
</evidence>
<dbReference type="AlphaFoldDB" id="A0A166ZLK8"/>
<feature type="compositionally biased region" description="Polar residues" evidence="8">
    <location>
        <begin position="1"/>
        <end position="11"/>
    </location>
</feature>
<evidence type="ECO:0000256" key="1">
    <source>
        <dbReference type="ARBA" id="ARBA00004651"/>
    </source>
</evidence>
<feature type="region of interest" description="Disordered" evidence="8">
    <location>
        <begin position="1"/>
        <end position="30"/>
    </location>
</feature>
<evidence type="ECO:0000313" key="11">
    <source>
        <dbReference type="EMBL" id="OAA38039.1"/>
    </source>
</evidence>
<keyword evidence="12" id="KW-1185">Reference proteome</keyword>
<dbReference type="GO" id="GO:0022857">
    <property type="term" value="F:transmembrane transporter activity"/>
    <property type="evidence" value="ECO:0007669"/>
    <property type="project" value="InterPro"/>
</dbReference>
<keyword evidence="3" id="KW-1003">Cell membrane</keyword>
<dbReference type="Proteomes" id="UP000243498">
    <property type="component" value="Unassembled WGS sequence"/>
</dbReference>
<evidence type="ECO:0000256" key="5">
    <source>
        <dbReference type="ARBA" id="ARBA00022989"/>
    </source>
</evidence>
<evidence type="ECO:0000259" key="10">
    <source>
        <dbReference type="PROSITE" id="PS50850"/>
    </source>
</evidence>
<feature type="transmembrane region" description="Helical" evidence="9">
    <location>
        <begin position="397"/>
        <end position="416"/>
    </location>
</feature>
<dbReference type="Pfam" id="PF07690">
    <property type="entry name" value="MFS_1"/>
    <property type="match status" value="1"/>
</dbReference>
<keyword evidence="6 9" id="KW-0472">Membrane</keyword>
<comment type="caution">
    <text evidence="11">The sequence shown here is derived from an EMBL/GenBank/DDBJ whole genome shotgun (WGS) entry which is preliminary data.</text>
</comment>
<feature type="transmembrane region" description="Helical" evidence="9">
    <location>
        <begin position="149"/>
        <end position="176"/>
    </location>
</feature>
<feature type="transmembrane region" description="Helical" evidence="9">
    <location>
        <begin position="490"/>
        <end position="509"/>
    </location>
</feature>
<dbReference type="PROSITE" id="PS50850">
    <property type="entry name" value="MFS"/>
    <property type="match status" value="1"/>
</dbReference>
<dbReference type="EMBL" id="AZHC01000027">
    <property type="protein sequence ID" value="OAA38039.1"/>
    <property type="molecule type" value="Genomic_DNA"/>
</dbReference>
<dbReference type="GO" id="GO:0005886">
    <property type="term" value="C:plasma membrane"/>
    <property type="evidence" value="ECO:0007669"/>
    <property type="project" value="UniProtKB-SubCell"/>
</dbReference>
<evidence type="ECO:0000256" key="4">
    <source>
        <dbReference type="ARBA" id="ARBA00022692"/>
    </source>
</evidence>
<dbReference type="InterPro" id="IPR036259">
    <property type="entry name" value="MFS_trans_sf"/>
</dbReference>
<feature type="transmembrane region" description="Helical" evidence="9">
    <location>
        <begin position="453"/>
        <end position="478"/>
    </location>
</feature>
<dbReference type="OrthoDB" id="446368at2759"/>
<gene>
    <name evidence="11" type="ORF">NOR_06784</name>
</gene>
<comment type="subcellular location">
    <subcellularLocation>
        <location evidence="1">Cell membrane</location>
        <topology evidence="1">Multi-pass membrane protein</topology>
    </subcellularLocation>
</comment>
<dbReference type="InterPro" id="IPR020846">
    <property type="entry name" value="MFS_dom"/>
</dbReference>
<feature type="transmembrane region" description="Helical" evidence="9">
    <location>
        <begin position="81"/>
        <end position="106"/>
    </location>
</feature>
<feature type="transmembrane region" description="Helical" evidence="9">
    <location>
        <begin position="235"/>
        <end position="257"/>
    </location>
</feature>
<evidence type="ECO:0000256" key="9">
    <source>
        <dbReference type="SAM" id="Phobius"/>
    </source>
</evidence>
<keyword evidence="4 9" id="KW-0812">Transmembrane</keyword>
<dbReference type="FunFam" id="1.20.1250.20:FF:000266">
    <property type="entry name" value="MFS multidrug transporter, putative"/>
    <property type="match status" value="1"/>
</dbReference>
<keyword evidence="5 9" id="KW-1133">Transmembrane helix</keyword>
<dbReference type="PANTHER" id="PTHR23502:SF186">
    <property type="entry name" value="MAJOR FACILITATOR SUPERFAMILY (MFS) PROFILE DOMAIN-CONTAINING PROTEIN"/>
    <property type="match status" value="1"/>
</dbReference>
<comment type="similarity">
    <text evidence="7">Belongs to the major facilitator superfamily. DHA1 family. Polyamines/proton antiporter (TC 2.A.1.2.16) subfamily.</text>
</comment>
<feature type="transmembrane region" description="Helical" evidence="9">
    <location>
        <begin position="210"/>
        <end position="229"/>
    </location>
</feature>
<feature type="transmembrane region" description="Helical" evidence="9">
    <location>
        <begin position="422"/>
        <end position="446"/>
    </location>
</feature>
<evidence type="ECO:0000256" key="8">
    <source>
        <dbReference type="SAM" id="MobiDB-lite"/>
    </source>
</evidence>
<name>A0A166ZLK8_METRR</name>
<feature type="domain" description="Major facilitator superfamily (MFS) profile" evidence="10">
    <location>
        <begin position="83"/>
        <end position="514"/>
    </location>
</feature>
<dbReference type="InterPro" id="IPR011701">
    <property type="entry name" value="MFS"/>
</dbReference>
<evidence type="ECO:0000256" key="7">
    <source>
        <dbReference type="ARBA" id="ARBA00038459"/>
    </source>
</evidence>
<reference evidence="11 12" key="1">
    <citation type="journal article" date="2016" name="Genome Biol. Evol.">
        <title>Divergent and convergent evolution of fungal pathogenicity.</title>
        <authorList>
            <person name="Shang Y."/>
            <person name="Xiao G."/>
            <person name="Zheng P."/>
            <person name="Cen K."/>
            <person name="Zhan S."/>
            <person name="Wang C."/>
        </authorList>
    </citation>
    <scope>NUCLEOTIDE SEQUENCE [LARGE SCALE GENOMIC DNA]</scope>
    <source>
        <strain evidence="11 12">RCEF 4871</strain>
    </source>
</reference>
<evidence type="ECO:0000256" key="6">
    <source>
        <dbReference type="ARBA" id="ARBA00023136"/>
    </source>
</evidence>
<dbReference type="CDD" id="cd17323">
    <property type="entry name" value="MFS_Tpo1_MDR_like"/>
    <property type="match status" value="1"/>
</dbReference>
<keyword evidence="2" id="KW-0813">Transport</keyword>
<dbReference type="STRING" id="1081105.A0A166ZLK8"/>
<organism evidence="11 12">
    <name type="scientific">Metarhizium rileyi (strain RCEF 4871)</name>
    <name type="common">Nomuraea rileyi</name>
    <dbReference type="NCBI Taxonomy" id="1649241"/>
    <lineage>
        <taxon>Eukaryota</taxon>
        <taxon>Fungi</taxon>
        <taxon>Dikarya</taxon>
        <taxon>Ascomycota</taxon>
        <taxon>Pezizomycotina</taxon>
        <taxon>Sordariomycetes</taxon>
        <taxon>Hypocreomycetidae</taxon>
        <taxon>Hypocreales</taxon>
        <taxon>Clavicipitaceae</taxon>
        <taxon>Metarhizium</taxon>
    </lineage>
</organism>
<protein>
    <submittedName>
        <fullName evidence="11">Major facilitator superfamily domain, general substrate transporter</fullName>
    </submittedName>
</protein>
<dbReference type="Gene3D" id="1.20.1250.20">
    <property type="entry name" value="MFS general substrate transporter like domains"/>
    <property type="match status" value="1"/>
</dbReference>
<feature type="transmembrane region" description="Helical" evidence="9">
    <location>
        <begin position="356"/>
        <end position="376"/>
    </location>
</feature>
<feature type="transmembrane region" description="Helical" evidence="9">
    <location>
        <begin position="314"/>
        <end position="336"/>
    </location>
</feature>
<accession>A0A166ZLK8</accession>
<evidence type="ECO:0000256" key="2">
    <source>
        <dbReference type="ARBA" id="ARBA00022448"/>
    </source>
</evidence>
<dbReference type="SUPFAM" id="SSF103473">
    <property type="entry name" value="MFS general substrate transporter"/>
    <property type="match status" value="1"/>
</dbReference>
<feature type="transmembrane region" description="Helical" evidence="9">
    <location>
        <begin position="118"/>
        <end position="137"/>
    </location>
</feature>
<evidence type="ECO:0000313" key="12">
    <source>
        <dbReference type="Proteomes" id="UP000243498"/>
    </source>
</evidence>
<sequence>MAANSPLSSPETAADGDVESQQPQRSHKVSHWSILTDQAGVDDAVLEHRYPGQGTDESPYLVDFLPNDPRNPMTFPRAFKWTIMIIAAISTLAVSFTSSAYSASVISISKEFHASTETVILGVSVFVLGFAIGPLFWAPLSELYGRQKLFFLTYMALTAFNAAGAGAPNMAALIVLRFMAGAWGSSPLTNSGGVIADLFTANERGIASSIFAIAPFLGPALGPIAGGFLAEAEGWRWVAGLTAIFTGVLWLIQSLVAPETYSPVLLRRRAEELSKRTGKLYMSKIDAAMPRKTLSGQIKINLSRPWVLLFKEPIVLLTSIYMAIVYGILYLCFAAFPIVFQSPYPDGWGWKPGVGGLSFVGIAIGMIASTVGTIFDNGRYARTAAKHGGQAPAEARLPPALVGGVLLPVGLFWFAWTNGTNVHWVVPIIGSSIFAAGLVLVFLSLINYLIDSYVVYAASVLAGSAVLRSLFGAVFPLFTRNMYENLGVHWASSIPAFLALACMPFPFLFHRYGEKLRLKCKYSAEASRILQEILAKQQPAQEGEVVTEGEEGEKERTIEHRNTATPTAERG</sequence>
<proteinExistence type="inferred from homology"/>